<protein>
    <recommendedName>
        <fullName evidence="2">histidine kinase</fullName>
        <ecNumber evidence="2">2.7.13.3</ecNumber>
    </recommendedName>
</protein>
<evidence type="ECO:0000256" key="6">
    <source>
        <dbReference type="SAM" id="MobiDB-lite"/>
    </source>
</evidence>
<dbReference type="SMART" id="SM00387">
    <property type="entry name" value="HATPase_c"/>
    <property type="match status" value="1"/>
</dbReference>
<dbReference type="PANTHER" id="PTHR45436:SF5">
    <property type="entry name" value="SENSOR HISTIDINE KINASE TRCS"/>
    <property type="match status" value="1"/>
</dbReference>
<keyword evidence="8" id="KW-0614">Plasmid</keyword>
<dbReference type="PANTHER" id="PTHR45436">
    <property type="entry name" value="SENSOR HISTIDINE KINASE YKOH"/>
    <property type="match status" value="1"/>
</dbReference>
<feature type="region of interest" description="Disordered" evidence="6">
    <location>
        <begin position="1"/>
        <end position="24"/>
    </location>
</feature>
<keyword evidence="5" id="KW-0418">Kinase</keyword>
<dbReference type="SUPFAM" id="SSF55874">
    <property type="entry name" value="ATPase domain of HSP90 chaperone/DNA topoisomerase II/histidine kinase"/>
    <property type="match status" value="1"/>
</dbReference>
<feature type="compositionally biased region" description="Pro residues" evidence="6">
    <location>
        <begin position="398"/>
        <end position="417"/>
    </location>
</feature>
<keyword evidence="9" id="KW-1185">Reference proteome</keyword>
<dbReference type="Pfam" id="PF02518">
    <property type="entry name" value="HATPase_c"/>
    <property type="match status" value="1"/>
</dbReference>
<comment type="catalytic activity">
    <reaction evidence="1">
        <text>ATP + protein L-histidine = ADP + protein N-phospho-L-histidine.</text>
        <dbReference type="EC" id="2.7.13.3"/>
    </reaction>
</comment>
<comment type="caution">
    <text evidence="8">The sequence shown here is derived from an EMBL/GenBank/DDBJ whole genome shotgun (WGS) entry which is preliminary data.</text>
</comment>
<evidence type="ECO:0000256" key="3">
    <source>
        <dbReference type="ARBA" id="ARBA00022553"/>
    </source>
</evidence>
<geneLocation type="plasmid" evidence="8">
    <name>unnamed1</name>
</geneLocation>
<accession>A0ABS2V6H9</accession>
<gene>
    <name evidence="8" type="ORF">JE024_39605</name>
</gene>
<feature type="region of interest" description="Disordered" evidence="6">
    <location>
        <begin position="119"/>
        <end position="140"/>
    </location>
</feature>
<evidence type="ECO:0000256" key="1">
    <source>
        <dbReference type="ARBA" id="ARBA00000085"/>
    </source>
</evidence>
<dbReference type="InterPro" id="IPR050428">
    <property type="entry name" value="TCS_sensor_his_kinase"/>
</dbReference>
<dbReference type="Proteomes" id="UP000664109">
    <property type="component" value="Unassembled WGS sequence"/>
</dbReference>
<organism evidence="8 9">
    <name type="scientific">Streptomyces zhihengii</name>
    <dbReference type="NCBI Taxonomy" id="1818004"/>
    <lineage>
        <taxon>Bacteria</taxon>
        <taxon>Bacillati</taxon>
        <taxon>Actinomycetota</taxon>
        <taxon>Actinomycetes</taxon>
        <taxon>Kitasatosporales</taxon>
        <taxon>Streptomycetaceae</taxon>
        <taxon>Streptomyces</taxon>
    </lineage>
</organism>
<dbReference type="Gene3D" id="3.30.565.10">
    <property type="entry name" value="Histidine kinase-like ATPase, C-terminal domain"/>
    <property type="match status" value="1"/>
</dbReference>
<dbReference type="InterPro" id="IPR003594">
    <property type="entry name" value="HATPase_dom"/>
</dbReference>
<dbReference type="InterPro" id="IPR036890">
    <property type="entry name" value="HATPase_C_sf"/>
</dbReference>
<proteinExistence type="predicted"/>
<sequence length="515" mass="55018">MRDSPTPARTARRHRAHASENAAPAPAIQANALTAAAVAAGWLLDRTEILPTTLSMATAVATTACSLWWAAARTARARRHLLGHVAEARRQTDAAHQALHDVRTAIGRGRAQVRWAVDQAEQGTAASSSMPPPSPPRRAAVPSAAADDLETAFDEAWRAVMSVATRQHQQLHAQAELAEVFKSIAPRLQSLVNRSLTVISDVERDVEDPELMADLFRVDHLLTQIRREVESLTVLGGSLPPRVSAPVLLATVIRRAVQEIPEYQRVRVAPSHHSSAALPGYISPSVVHLLAALMENATGFSNDRVEVHVLQTDGGIAIEVLDRGTGMTQHKREALNRLLAAPESADPRTRLREGHIGLLVAALLARQHNIAIRLGPNIVGGTQAVVIIPTGLLVPTEPHNPPIQPPHTPRRPTPTAPGPTLRAHTLPGPDDTAELPRRIRPGTAHDSATAPPPQGASRPQLPRRGAAERRTPPLTPPAPAGRATGGLMASFRSRKPTGNGQPPADPTPPNPQAYP</sequence>
<keyword evidence="4" id="KW-0808">Transferase</keyword>
<evidence type="ECO:0000259" key="7">
    <source>
        <dbReference type="SMART" id="SM00387"/>
    </source>
</evidence>
<evidence type="ECO:0000256" key="4">
    <source>
        <dbReference type="ARBA" id="ARBA00022679"/>
    </source>
</evidence>
<feature type="region of interest" description="Disordered" evidence="6">
    <location>
        <begin position="397"/>
        <end position="515"/>
    </location>
</feature>
<keyword evidence="3" id="KW-0597">Phosphoprotein</keyword>
<evidence type="ECO:0000256" key="2">
    <source>
        <dbReference type="ARBA" id="ARBA00012438"/>
    </source>
</evidence>
<name>A0ABS2V6H9_9ACTN</name>
<dbReference type="EC" id="2.7.13.3" evidence="2"/>
<dbReference type="RefSeq" id="WP_205378796.1">
    <property type="nucleotide sequence ID" value="NZ_JAFEJA010000003.1"/>
</dbReference>
<feature type="compositionally biased region" description="Pro residues" evidence="6">
    <location>
        <begin position="503"/>
        <end position="515"/>
    </location>
</feature>
<evidence type="ECO:0000313" key="9">
    <source>
        <dbReference type="Proteomes" id="UP000664109"/>
    </source>
</evidence>
<evidence type="ECO:0000256" key="5">
    <source>
        <dbReference type="ARBA" id="ARBA00022777"/>
    </source>
</evidence>
<reference evidence="8 9" key="1">
    <citation type="journal article" date="2016" name="Arch. Microbiol.">
        <title>Streptomyces zhihengii sp. nov., isolated from rhizospheric soil of Psammosilene tunicoides.</title>
        <authorList>
            <person name="Huang M.J."/>
            <person name="Fei J.J."/>
            <person name="Salam N."/>
            <person name="Kim C.J."/>
            <person name="Hozzein W.N."/>
            <person name="Xiao M."/>
            <person name="Huang H.Q."/>
            <person name="Li W.J."/>
        </authorList>
    </citation>
    <scope>NUCLEOTIDE SEQUENCE [LARGE SCALE GENOMIC DNA]</scope>
    <source>
        <strain evidence="8 9">YIM T102</strain>
    </source>
</reference>
<evidence type="ECO:0000313" key="8">
    <source>
        <dbReference type="EMBL" id="MBM9624642.1"/>
    </source>
</evidence>
<dbReference type="EMBL" id="JAFEJA010000003">
    <property type="protein sequence ID" value="MBM9624642.1"/>
    <property type="molecule type" value="Genomic_DNA"/>
</dbReference>
<feature type="domain" description="Histidine kinase/HSP90-like ATPase" evidence="7">
    <location>
        <begin position="281"/>
        <end position="392"/>
    </location>
</feature>